<dbReference type="AlphaFoldDB" id="A0A397JKN5"/>
<accession>A0A397JKN5</accession>
<evidence type="ECO:0000313" key="1">
    <source>
        <dbReference type="EMBL" id="RHZ88925.1"/>
    </source>
</evidence>
<name>A0A397JKN5_9GLOM</name>
<protein>
    <submittedName>
        <fullName evidence="1">Uncharacterized protein</fullName>
    </submittedName>
</protein>
<dbReference type="EMBL" id="PQFF01000017">
    <property type="protein sequence ID" value="RHZ88925.1"/>
    <property type="molecule type" value="Genomic_DNA"/>
</dbReference>
<dbReference type="Proteomes" id="UP000266861">
    <property type="component" value="Unassembled WGS sequence"/>
</dbReference>
<evidence type="ECO:0000313" key="2">
    <source>
        <dbReference type="Proteomes" id="UP000266861"/>
    </source>
</evidence>
<gene>
    <name evidence="1" type="ORF">Glove_19g225</name>
</gene>
<organism evidence="1 2">
    <name type="scientific">Diversispora epigaea</name>
    <dbReference type="NCBI Taxonomy" id="1348612"/>
    <lineage>
        <taxon>Eukaryota</taxon>
        <taxon>Fungi</taxon>
        <taxon>Fungi incertae sedis</taxon>
        <taxon>Mucoromycota</taxon>
        <taxon>Glomeromycotina</taxon>
        <taxon>Glomeromycetes</taxon>
        <taxon>Diversisporales</taxon>
        <taxon>Diversisporaceae</taxon>
        <taxon>Diversispora</taxon>
    </lineage>
</organism>
<reference evidence="1 2" key="1">
    <citation type="submission" date="2018-08" db="EMBL/GenBank/DDBJ databases">
        <title>Genome and evolution of the arbuscular mycorrhizal fungus Diversispora epigaea (formerly Glomus versiforme) and its bacterial endosymbionts.</title>
        <authorList>
            <person name="Sun X."/>
            <person name="Fei Z."/>
            <person name="Harrison M."/>
        </authorList>
    </citation>
    <scope>NUCLEOTIDE SEQUENCE [LARGE SCALE GENOMIC DNA]</scope>
    <source>
        <strain evidence="1 2">IT104</strain>
    </source>
</reference>
<proteinExistence type="predicted"/>
<sequence>MNNNKFQQPIYPKYHYHQTIQNNKNKAIQQVNKLIKQQLYNQNYDRPYSRQQ</sequence>
<comment type="caution">
    <text evidence="1">The sequence shown here is derived from an EMBL/GenBank/DDBJ whole genome shotgun (WGS) entry which is preliminary data.</text>
</comment>
<keyword evidence="2" id="KW-1185">Reference proteome</keyword>